<dbReference type="OrthoDB" id="9762833at2"/>
<evidence type="ECO:0000313" key="8">
    <source>
        <dbReference type="EMBL" id="ROQ21142.1"/>
    </source>
</evidence>
<dbReference type="Proteomes" id="UP000273643">
    <property type="component" value="Unassembled WGS sequence"/>
</dbReference>
<dbReference type="EMBL" id="RJUK01000001">
    <property type="protein sequence ID" value="ROQ21142.1"/>
    <property type="molecule type" value="Genomic_DNA"/>
</dbReference>
<gene>
    <name evidence="8" type="ORF">EDC38_1764</name>
</gene>
<keyword evidence="6" id="KW-0769">Symport</keyword>
<dbReference type="PRINTS" id="PR00176">
    <property type="entry name" value="NANEUSMPORT"/>
</dbReference>
<feature type="transmembrane region" description="Helical" evidence="7">
    <location>
        <begin position="256"/>
        <end position="280"/>
    </location>
</feature>
<dbReference type="PANTHER" id="PTHR42948:SF1">
    <property type="entry name" value="TRANSPORTER"/>
    <property type="match status" value="1"/>
</dbReference>
<feature type="transmembrane region" description="Helical" evidence="7">
    <location>
        <begin position="43"/>
        <end position="67"/>
    </location>
</feature>
<keyword evidence="4 7" id="KW-1133">Transmembrane helix</keyword>
<organism evidence="8 9">
    <name type="scientific">Marinimicrobium koreense</name>
    <dbReference type="NCBI Taxonomy" id="306545"/>
    <lineage>
        <taxon>Bacteria</taxon>
        <taxon>Pseudomonadati</taxon>
        <taxon>Pseudomonadota</taxon>
        <taxon>Gammaproteobacteria</taxon>
        <taxon>Cellvibrionales</taxon>
        <taxon>Cellvibrionaceae</taxon>
        <taxon>Marinimicrobium</taxon>
    </lineage>
</organism>
<comment type="subcellular location">
    <subcellularLocation>
        <location evidence="1">Membrane</location>
        <topology evidence="1">Multi-pass membrane protein</topology>
    </subcellularLocation>
</comment>
<dbReference type="PANTHER" id="PTHR42948">
    <property type="entry name" value="TRANSPORTER"/>
    <property type="match status" value="1"/>
</dbReference>
<dbReference type="NCBIfam" id="NF037979">
    <property type="entry name" value="Na_transp"/>
    <property type="match status" value="1"/>
</dbReference>
<dbReference type="InterPro" id="IPR000175">
    <property type="entry name" value="Na/ntran_symport"/>
</dbReference>
<dbReference type="AlphaFoldDB" id="A0A3N1NQN1"/>
<sequence length="452" mass="48511">MERIKQHAIWGHKGTFVLAATGSAVGLGNIWKFPYITGENGGGAFVLMYLVFIAMIGVPVMIAEVVLGRHGRANPVDSVRKMAQQSRVSPHWNLIGALGVLTAFLILSFYSVVAGWALDYMSTAVQGGFSGWNGESASAAFDALLADPTRLMLWQTVFIGLTVLVVAFGVTRGLETAVRVLMPLLFVLLLLLLGYAVVAGDFAQGLHFMFDFNVSDLSWQGASIALGHAFFTLSLAMGAIMAYGSYMPGKASIGKMVLTVAVLDTLVALVAGLAMFPIVFATPGISPGDGPGLMFVSLPVAFGSMPGGVVFGAAFFVLVTLAAWSSTISLLEPCVAYITERFGLKRYTANGLIAGSAWLLGIGSVLSFNHWADFTGLFGMNVFGFLDFVTQRVMLPLGGLAMALFVGWVARRELLRHELRQESERQFELWLTLLKYLCPPALLLILIGGFWA</sequence>
<feature type="transmembrane region" description="Helical" evidence="7">
    <location>
        <begin position="177"/>
        <end position="198"/>
    </location>
</feature>
<name>A0A3N1NQN1_9GAMM</name>
<evidence type="ECO:0000256" key="6">
    <source>
        <dbReference type="RuleBase" id="RU003732"/>
    </source>
</evidence>
<feature type="transmembrane region" description="Helical" evidence="7">
    <location>
        <begin position="300"/>
        <end position="326"/>
    </location>
</feature>
<feature type="transmembrane region" description="Helical" evidence="7">
    <location>
        <begin position="12"/>
        <end position="31"/>
    </location>
</feature>
<feature type="transmembrane region" description="Helical" evidence="7">
    <location>
        <begin position="151"/>
        <end position="170"/>
    </location>
</feature>
<evidence type="ECO:0000256" key="7">
    <source>
        <dbReference type="SAM" id="Phobius"/>
    </source>
</evidence>
<keyword evidence="3 6" id="KW-0812">Transmembrane</keyword>
<keyword evidence="5 7" id="KW-0472">Membrane</keyword>
<evidence type="ECO:0000256" key="5">
    <source>
        <dbReference type="ARBA" id="ARBA00023136"/>
    </source>
</evidence>
<feature type="transmembrane region" description="Helical" evidence="7">
    <location>
        <begin position="88"/>
        <end position="113"/>
    </location>
</feature>
<keyword evidence="9" id="KW-1185">Reference proteome</keyword>
<comment type="similarity">
    <text evidence="6">Belongs to the sodium:neurotransmitter symporter (SNF) (TC 2.A.22) family.</text>
</comment>
<evidence type="ECO:0000256" key="1">
    <source>
        <dbReference type="ARBA" id="ARBA00004141"/>
    </source>
</evidence>
<reference evidence="8 9" key="1">
    <citation type="submission" date="2018-11" db="EMBL/GenBank/DDBJ databases">
        <title>Genomic Encyclopedia of Type Strains, Phase IV (KMG-IV): sequencing the most valuable type-strain genomes for metagenomic binning, comparative biology and taxonomic classification.</title>
        <authorList>
            <person name="Goeker M."/>
        </authorList>
    </citation>
    <scope>NUCLEOTIDE SEQUENCE [LARGE SCALE GENOMIC DNA]</scope>
    <source>
        <strain evidence="8 9">DSM 16974</strain>
    </source>
</reference>
<evidence type="ECO:0000256" key="3">
    <source>
        <dbReference type="ARBA" id="ARBA00022692"/>
    </source>
</evidence>
<protein>
    <recommendedName>
        <fullName evidence="6">Transporter</fullName>
    </recommendedName>
</protein>
<accession>A0A3N1NQN1</accession>
<proteinExistence type="inferred from homology"/>
<feature type="transmembrane region" description="Helical" evidence="7">
    <location>
        <begin position="429"/>
        <end position="451"/>
    </location>
</feature>
<feature type="transmembrane region" description="Helical" evidence="7">
    <location>
        <begin position="388"/>
        <end position="409"/>
    </location>
</feature>
<comment type="caution">
    <text evidence="8">The sequence shown here is derived from an EMBL/GenBank/DDBJ whole genome shotgun (WGS) entry which is preliminary data.</text>
</comment>
<dbReference type="Pfam" id="PF00209">
    <property type="entry name" value="SNF"/>
    <property type="match status" value="2"/>
</dbReference>
<dbReference type="GO" id="GO:0015293">
    <property type="term" value="F:symporter activity"/>
    <property type="evidence" value="ECO:0007669"/>
    <property type="project" value="UniProtKB-KW"/>
</dbReference>
<dbReference type="PROSITE" id="PS00610">
    <property type="entry name" value="NA_NEUROTRAN_SYMP_1"/>
    <property type="match status" value="1"/>
</dbReference>
<feature type="transmembrane region" description="Helical" evidence="7">
    <location>
        <begin position="347"/>
        <end position="368"/>
    </location>
</feature>
<dbReference type="CDD" id="cd10336">
    <property type="entry name" value="SLC6sbd_Tyt1-Like"/>
    <property type="match status" value="1"/>
</dbReference>
<dbReference type="RefSeq" id="WP_123638178.1">
    <property type="nucleotide sequence ID" value="NZ_RJUK01000001.1"/>
</dbReference>
<evidence type="ECO:0000256" key="4">
    <source>
        <dbReference type="ARBA" id="ARBA00022989"/>
    </source>
</evidence>
<dbReference type="SUPFAM" id="SSF161070">
    <property type="entry name" value="SNF-like"/>
    <property type="match status" value="1"/>
</dbReference>
<dbReference type="InterPro" id="IPR037272">
    <property type="entry name" value="SNS_sf"/>
</dbReference>
<dbReference type="InterPro" id="IPR047218">
    <property type="entry name" value="YocR/YhdH-like"/>
</dbReference>
<evidence type="ECO:0000313" key="9">
    <source>
        <dbReference type="Proteomes" id="UP000273643"/>
    </source>
</evidence>
<dbReference type="GO" id="GO:0016020">
    <property type="term" value="C:membrane"/>
    <property type="evidence" value="ECO:0007669"/>
    <property type="project" value="UniProtKB-SubCell"/>
</dbReference>
<keyword evidence="2 6" id="KW-0813">Transport</keyword>
<evidence type="ECO:0000256" key="2">
    <source>
        <dbReference type="ARBA" id="ARBA00022448"/>
    </source>
</evidence>
<dbReference type="PROSITE" id="PS50267">
    <property type="entry name" value="NA_NEUROTRAN_SYMP_3"/>
    <property type="match status" value="1"/>
</dbReference>
<feature type="transmembrane region" description="Helical" evidence="7">
    <location>
        <begin position="218"/>
        <end position="244"/>
    </location>
</feature>